<proteinExistence type="predicted"/>
<feature type="region of interest" description="Disordered" evidence="1">
    <location>
        <begin position="1"/>
        <end position="37"/>
    </location>
</feature>
<accession>A0A0V1LWI5</accession>
<sequence>MTTLDAIYSTSTAHKRRGKFEKKSFHQKRQNSQGYSS</sequence>
<comment type="caution">
    <text evidence="2">The sequence shown here is derived from an EMBL/GenBank/DDBJ whole genome shotgun (WGS) entry which is preliminary data.</text>
</comment>
<dbReference type="EMBL" id="JYDO01001824">
    <property type="protein sequence ID" value="KRZ63850.1"/>
    <property type="molecule type" value="Genomic_DNA"/>
</dbReference>
<reference evidence="2 3" key="1">
    <citation type="submission" date="2015-01" db="EMBL/GenBank/DDBJ databases">
        <title>Evolution of Trichinella species and genotypes.</title>
        <authorList>
            <person name="Korhonen P.K."/>
            <person name="Edoardo P."/>
            <person name="Giuseppe L.R."/>
            <person name="Gasser R.B."/>
        </authorList>
    </citation>
    <scope>NUCLEOTIDE SEQUENCE [LARGE SCALE GENOMIC DNA]</scope>
    <source>
        <strain evidence="2">ISS1980</strain>
    </source>
</reference>
<feature type="compositionally biased region" description="Basic residues" evidence="1">
    <location>
        <begin position="13"/>
        <end position="29"/>
    </location>
</feature>
<dbReference type="Proteomes" id="UP000054843">
    <property type="component" value="Unassembled WGS sequence"/>
</dbReference>
<name>A0A0V1LWI5_9BILA</name>
<protein>
    <submittedName>
        <fullName evidence="2">Uncharacterized protein</fullName>
    </submittedName>
</protein>
<evidence type="ECO:0000313" key="2">
    <source>
        <dbReference type="EMBL" id="KRZ63850.1"/>
    </source>
</evidence>
<feature type="compositionally biased region" description="Polar residues" evidence="1">
    <location>
        <begin position="1"/>
        <end position="12"/>
    </location>
</feature>
<evidence type="ECO:0000256" key="1">
    <source>
        <dbReference type="SAM" id="MobiDB-lite"/>
    </source>
</evidence>
<organism evidence="2 3">
    <name type="scientific">Trichinella papuae</name>
    <dbReference type="NCBI Taxonomy" id="268474"/>
    <lineage>
        <taxon>Eukaryota</taxon>
        <taxon>Metazoa</taxon>
        <taxon>Ecdysozoa</taxon>
        <taxon>Nematoda</taxon>
        <taxon>Enoplea</taxon>
        <taxon>Dorylaimia</taxon>
        <taxon>Trichinellida</taxon>
        <taxon>Trichinellidae</taxon>
        <taxon>Trichinella</taxon>
    </lineage>
</organism>
<keyword evidence="3" id="KW-1185">Reference proteome</keyword>
<dbReference type="AlphaFoldDB" id="A0A0V1LWI5"/>
<gene>
    <name evidence="2" type="ORF">T10_13204</name>
</gene>
<evidence type="ECO:0000313" key="3">
    <source>
        <dbReference type="Proteomes" id="UP000054843"/>
    </source>
</evidence>